<evidence type="ECO:0000256" key="1">
    <source>
        <dbReference type="SAM" id="SignalP"/>
    </source>
</evidence>
<gene>
    <name evidence="2" type="ORF">L3081_22780</name>
</gene>
<proteinExistence type="predicted"/>
<reference evidence="2" key="1">
    <citation type="submission" date="2022-01" db="EMBL/GenBank/DDBJ databases">
        <title>Colwellia maritima, isolated from seawater.</title>
        <authorList>
            <person name="Kristyanto S."/>
            <person name="Jung J."/>
            <person name="Jeon C.O."/>
        </authorList>
    </citation>
    <scope>NUCLEOTIDE SEQUENCE</scope>
    <source>
        <strain evidence="2">MSW7</strain>
    </source>
</reference>
<feature type="chain" id="PRO_5046152401" description="DUF3570 domain-containing protein" evidence="1">
    <location>
        <begin position="21"/>
        <end position="319"/>
    </location>
</feature>
<dbReference type="RefSeq" id="WP_242288568.1">
    <property type="nucleotide sequence ID" value="NZ_JAKKSL010000006.1"/>
</dbReference>
<comment type="caution">
    <text evidence="2">The sequence shown here is derived from an EMBL/GenBank/DDBJ whole genome shotgun (WGS) entry which is preliminary data.</text>
</comment>
<sequence length="319" mass="37150">MSLMRAVFILAILFMPDAIAQEKSDTPIELIVVYPKPEDDWLFGFHDAISDSVYGTAQWFDSFFASDEIDGTKTESSLRVRVGEPRARDLDVFTQKFRLRLKLPNLEQKIDFIFSDELDDNQGNNDYKGQNLTSKGGDTFTAAIRLINSNKANRFIDSRIGISSGDLFAKVRLKYLTEFAENHLFEFQPSIYYYLKDGLGKGIFSEYNYNYSKNKQFRTNISVRFSQAFEGYKWKHESYFLRQIDRRQASAIGFVIQGENNAKRGFVADNYKLSYLYRANAYRKWLFFEVEPFLEWPEEDSYSTTPGIALRVEGYFNQN</sequence>
<organism evidence="2 3">
    <name type="scientific">Colwellia maritima</name>
    <dbReference type="NCBI Taxonomy" id="2912588"/>
    <lineage>
        <taxon>Bacteria</taxon>
        <taxon>Pseudomonadati</taxon>
        <taxon>Pseudomonadota</taxon>
        <taxon>Gammaproteobacteria</taxon>
        <taxon>Alteromonadales</taxon>
        <taxon>Colwelliaceae</taxon>
        <taxon>Colwellia</taxon>
    </lineage>
</organism>
<feature type="signal peptide" evidence="1">
    <location>
        <begin position="1"/>
        <end position="20"/>
    </location>
</feature>
<keyword evidence="3" id="KW-1185">Reference proteome</keyword>
<evidence type="ECO:0000313" key="3">
    <source>
        <dbReference type="Proteomes" id="UP001139646"/>
    </source>
</evidence>
<evidence type="ECO:0008006" key="4">
    <source>
        <dbReference type="Google" id="ProtNLM"/>
    </source>
</evidence>
<keyword evidence="1" id="KW-0732">Signal</keyword>
<protein>
    <recommendedName>
        <fullName evidence="4">DUF3570 domain-containing protein</fullName>
    </recommendedName>
</protein>
<dbReference type="EMBL" id="JAKKSL010000006">
    <property type="protein sequence ID" value="MCI2285686.1"/>
    <property type="molecule type" value="Genomic_DNA"/>
</dbReference>
<dbReference type="Proteomes" id="UP001139646">
    <property type="component" value="Unassembled WGS sequence"/>
</dbReference>
<evidence type="ECO:0000313" key="2">
    <source>
        <dbReference type="EMBL" id="MCI2285686.1"/>
    </source>
</evidence>
<accession>A0ABS9X869</accession>
<name>A0ABS9X869_9GAMM</name>